<dbReference type="InterPro" id="IPR036179">
    <property type="entry name" value="Ig-like_dom_sf"/>
</dbReference>
<dbReference type="Pfam" id="PF07686">
    <property type="entry name" value="V-set"/>
    <property type="match status" value="1"/>
</dbReference>
<dbReference type="Proteomes" id="UP000265160">
    <property type="component" value="LG3"/>
</dbReference>
<dbReference type="SUPFAM" id="SSF48726">
    <property type="entry name" value="Immunoglobulin"/>
    <property type="match status" value="1"/>
</dbReference>
<dbReference type="InterPro" id="IPR007110">
    <property type="entry name" value="Ig-like_dom"/>
</dbReference>
<reference evidence="3 4" key="1">
    <citation type="journal article" date="2014" name="Nature">
        <title>The genomic substrate for adaptive radiation in African cichlid fish.</title>
        <authorList>
            <person name="Brawand D."/>
            <person name="Wagner C.E."/>
            <person name="Li Y.I."/>
            <person name="Malinsky M."/>
            <person name="Keller I."/>
            <person name="Fan S."/>
            <person name="Simakov O."/>
            <person name="Ng A.Y."/>
            <person name="Lim Z.W."/>
            <person name="Bezault E."/>
            <person name="Turner-Maier J."/>
            <person name="Johnson J."/>
            <person name="Alcazar R."/>
            <person name="Noh H.J."/>
            <person name="Russell P."/>
            <person name="Aken B."/>
            <person name="Alfoldi J."/>
            <person name="Amemiya C."/>
            <person name="Azzouzi N."/>
            <person name="Baroiller J.F."/>
            <person name="Barloy-Hubler F."/>
            <person name="Berlin A."/>
            <person name="Bloomquist R."/>
            <person name="Carleton K.L."/>
            <person name="Conte M.A."/>
            <person name="D'Cotta H."/>
            <person name="Eshel O."/>
            <person name="Gaffney L."/>
            <person name="Galibert F."/>
            <person name="Gante H.F."/>
            <person name="Gnerre S."/>
            <person name="Greuter L."/>
            <person name="Guyon R."/>
            <person name="Haddad N.S."/>
            <person name="Haerty W."/>
            <person name="Harris R.M."/>
            <person name="Hofmann H.A."/>
            <person name="Hourlier T."/>
            <person name="Hulata G."/>
            <person name="Jaffe D.B."/>
            <person name="Lara M."/>
            <person name="Lee A.P."/>
            <person name="MacCallum I."/>
            <person name="Mwaiko S."/>
            <person name="Nikaido M."/>
            <person name="Nishihara H."/>
            <person name="Ozouf-Costaz C."/>
            <person name="Penman D.J."/>
            <person name="Przybylski D."/>
            <person name="Rakotomanga M."/>
            <person name="Renn S.C.P."/>
            <person name="Ribeiro F.J."/>
            <person name="Ron M."/>
            <person name="Salzburger W."/>
            <person name="Sanchez-Pulido L."/>
            <person name="Santos M.E."/>
            <person name="Searle S."/>
            <person name="Sharpe T."/>
            <person name="Swofford R."/>
            <person name="Tan F.J."/>
            <person name="Williams L."/>
            <person name="Young S."/>
            <person name="Yin S."/>
            <person name="Okada N."/>
            <person name="Kocher T.D."/>
            <person name="Miska E.A."/>
            <person name="Lander E.S."/>
            <person name="Venkatesh B."/>
            <person name="Fernald R.D."/>
            <person name="Meyer A."/>
            <person name="Ponting C.P."/>
            <person name="Streelman J.T."/>
            <person name="Lindblad-Toh K."/>
            <person name="Seehausen O."/>
            <person name="Di Palma F."/>
        </authorList>
    </citation>
    <scope>NUCLEOTIDE SEQUENCE</scope>
</reference>
<feature type="region of interest" description="Disordered" evidence="1">
    <location>
        <begin position="186"/>
        <end position="211"/>
    </location>
</feature>
<dbReference type="PROSITE" id="PS50835">
    <property type="entry name" value="IG_LIKE"/>
    <property type="match status" value="1"/>
</dbReference>
<dbReference type="Gene3D" id="2.60.40.10">
    <property type="entry name" value="Immunoglobulins"/>
    <property type="match status" value="1"/>
</dbReference>
<protein>
    <recommendedName>
        <fullName evidence="2">Ig-like domain-containing protein</fullName>
    </recommendedName>
</protein>
<keyword evidence="4" id="KW-1185">Reference proteome</keyword>
<evidence type="ECO:0000259" key="2">
    <source>
        <dbReference type="PROSITE" id="PS50835"/>
    </source>
</evidence>
<name>A0A3P9CY16_9CICH</name>
<dbReference type="AlphaFoldDB" id="A0A3P9CY16"/>
<evidence type="ECO:0000256" key="1">
    <source>
        <dbReference type="SAM" id="MobiDB-lite"/>
    </source>
</evidence>
<dbReference type="Ensembl" id="ENSMZET00005027568.1">
    <property type="protein sequence ID" value="ENSMZEP00005026711.1"/>
    <property type="gene ID" value="ENSMZEG00005019917.1"/>
</dbReference>
<dbReference type="GeneTree" id="ENSGT00940000177420"/>
<dbReference type="InterPro" id="IPR013106">
    <property type="entry name" value="Ig_V-set"/>
</dbReference>
<evidence type="ECO:0000313" key="3">
    <source>
        <dbReference type="Ensembl" id="ENSMZEP00005026711.1"/>
    </source>
</evidence>
<dbReference type="InterPro" id="IPR013783">
    <property type="entry name" value="Ig-like_fold"/>
</dbReference>
<feature type="compositionally biased region" description="Low complexity" evidence="1">
    <location>
        <begin position="188"/>
        <end position="197"/>
    </location>
</feature>
<organism evidence="3 4">
    <name type="scientific">Maylandia zebra</name>
    <name type="common">zebra mbuna</name>
    <dbReference type="NCBI Taxonomy" id="106582"/>
    <lineage>
        <taxon>Eukaryota</taxon>
        <taxon>Metazoa</taxon>
        <taxon>Chordata</taxon>
        <taxon>Craniata</taxon>
        <taxon>Vertebrata</taxon>
        <taxon>Euteleostomi</taxon>
        <taxon>Actinopterygii</taxon>
        <taxon>Neopterygii</taxon>
        <taxon>Teleostei</taxon>
        <taxon>Neoteleostei</taxon>
        <taxon>Acanthomorphata</taxon>
        <taxon>Ovalentaria</taxon>
        <taxon>Cichlomorphae</taxon>
        <taxon>Cichliformes</taxon>
        <taxon>Cichlidae</taxon>
        <taxon>African cichlids</taxon>
        <taxon>Pseudocrenilabrinae</taxon>
        <taxon>Haplochromini</taxon>
        <taxon>Maylandia</taxon>
        <taxon>Maylandia zebra complex</taxon>
    </lineage>
</organism>
<feature type="compositionally biased region" description="Basic and acidic residues" evidence="1">
    <location>
        <begin position="198"/>
        <end position="211"/>
    </location>
</feature>
<evidence type="ECO:0000313" key="4">
    <source>
        <dbReference type="Proteomes" id="UP000265160"/>
    </source>
</evidence>
<dbReference type="InterPro" id="IPR003599">
    <property type="entry name" value="Ig_sub"/>
</dbReference>
<proteinExistence type="predicted"/>
<reference evidence="3" key="3">
    <citation type="submission" date="2025-09" db="UniProtKB">
        <authorList>
            <consortium name="Ensembl"/>
        </authorList>
    </citation>
    <scope>IDENTIFICATION</scope>
</reference>
<dbReference type="SMART" id="SM00409">
    <property type="entry name" value="IG"/>
    <property type="match status" value="1"/>
</dbReference>
<accession>A0A3P9CY16</accession>
<sequence length="211" mass="23390">SRYYALSIYFPPNLTAITLISNKVMTGRELEVFVPSEVDVTEGEDATLPCRSGIAGQSVKSARWRTNGNAVLQLDAKTGGITYGEDVDTSRVSIPSEWDRQADLSLTIKGVQQQDEGVYYCDIDKWERHRSAVRLRVHPQLPTAADSTPLKCCQLSNQPGFTSLQPQQQQQVQMTSECIQTKPDINISSNTLTSSTSSDRKVEKETSCRAE</sequence>
<reference evidence="3" key="2">
    <citation type="submission" date="2025-08" db="UniProtKB">
        <authorList>
            <consortium name="Ensembl"/>
        </authorList>
    </citation>
    <scope>IDENTIFICATION</scope>
</reference>
<feature type="domain" description="Ig-like" evidence="2">
    <location>
        <begin position="12"/>
        <end position="138"/>
    </location>
</feature>